<proteinExistence type="predicted"/>
<dbReference type="RefSeq" id="WP_267653792.1">
    <property type="nucleotide sequence ID" value="NZ_JAOVZR010000001.1"/>
</dbReference>
<feature type="domain" description="PIN" evidence="1">
    <location>
        <begin position="18"/>
        <end position="135"/>
    </location>
</feature>
<comment type="caution">
    <text evidence="2">The sequence shown here is derived from an EMBL/GenBank/DDBJ whole genome shotgun (WGS) entry which is preliminary data.</text>
</comment>
<protein>
    <submittedName>
        <fullName evidence="2">Type II toxin-antitoxin system VapC family toxin</fullName>
    </submittedName>
</protein>
<dbReference type="InterPro" id="IPR002716">
    <property type="entry name" value="PIN_dom"/>
</dbReference>
<organism evidence="2 3">
    <name type="scientific">Hoeflea algicola</name>
    <dbReference type="NCBI Taxonomy" id="2983763"/>
    <lineage>
        <taxon>Bacteria</taxon>
        <taxon>Pseudomonadati</taxon>
        <taxon>Pseudomonadota</taxon>
        <taxon>Alphaproteobacteria</taxon>
        <taxon>Hyphomicrobiales</taxon>
        <taxon>Rhizobiaceae</taxon>
        <taxon>Hoeflea</taxon>
    </lineage>
</organism>
<reference evidence="2" key="1">
    <citation type="submission" date="2022-10" db="EMBL/GenBank/DDBJ databases">
        <title>Hoeflea sp. G2-23, isolated from marine algae.</title>
        <authorList>
            <person name="Kristyanto S."/>
            <person name="Kim J.M."/>
            <person name="Jeon C.O."/>
        </authorList>
    </citation>
    <scope>NUCLEOTIDE SEQUENCE</scope>
    <source>
        <strain evidence="2">G2-23</strain>
    </source>
</reference>
<evidence type="ECO:0000313" key="2">
    <source>
        <dbReference type="EMBL" id="MCY0148219.1"/>
    </source>
</evidence>
<gene>
    <name evidence="2" type="ORF">OEG84_10965</name>
</gene>
<dbReference type="SUPFAM" id="SSF88723">
    <property type="entry name" value="PIN domain-like"/>
    <property type="match status" value="1"/>
</dbReference>
<dbReference type="Proteomes" id="UP001073227">
    <property type="component" value="Unassembled WGS sequence"/>
</dbReference>
<dbReference type="Gene3D" id="3.40.50.1010">
    <property type="entry name" value="5'-nuclease"/>
    <property type="match status" value="1"/>
</dbReference>
<accession>A0ABT3ZA66</accession>
<dbReference type="EMBL" id="JAOVZR010000001">
    <property type="protein sequence ID" value="MCY0148219.1"/>
    <property type="molecule type" value="Genomic_DNA"/>
</dbReference>
<evidence type="ECO:0000259" key="1">
    <source>
        <dbReference type="Pfam" id="PF01850"/>
    </source>
</evidence>
<dbReference type="CDD" id="cd18683">
    <property type="entry name" value="PIN_VapC-like"/>
    <property type="match status" value="1"/>
</dbReference>
<dbReference type="Pfam" id="PF01850">
    <property type="entry name" value="PIN"/>
    <property type="match status" value="1"/>
</dbReference>
<sequence>MRSTRESPRDLGGRVIGIDTNIIVRLLTRDDQKQFDAAVALFKSSSVDAPLFVNPIVIAETVCVLERVYKTDRASVRTQVAGLLDTVEIAVPDVLRMGNWADLLNSPHPDFSDILISEINRANGCEKTMTFDRKAANSVSGMELLA</sequence>
<dbReference type="InterPro" id="IPR029060">
    <property type="entry name" value="PIN-like_dom_sf"/>
</dbReference>
<evidence type="ECO:0000313" key="3">
    <source>
        <dbReference type="Proteomes" id="UP001073227"/>
    </source>
</evidence>
<keyword evidence="3" id="KW-1185">Reference proteome</keyword>
<name>A0ABT3ZA66_9HYPH</name>